<keyword evidence="4 5" id="KW-0472">Membrane</keyword>
<feature type="transmembrane region" description="Helical" evidence="5">
    <location>
        <begin position="316"/>
        <end position="333"/>
    </location>
</feature>
<evidence type="ECO:0000313" key="7">
    <source>
        <dbReference type="EMBL" id="CEA13249.1"/>
    </source>
</evidence>
<dbReference type="GO" id="GO:0008273">
    <property type="term" value="F:calcium, potassium:sodium antiporter activity"/>
    <property type="evidence" value="ECO:0007669"/>
    <property type="project" value="TreeGrafter"/>
</dbReference>
<evidence type="ECO:0000256" key="2">
    <source>
        <dbReference type="ARBA" id="ARBA00022692"/>
    </source>
</evidence>
<evidence type="ECO:0000259" key="6">
    <source>
        <dbReference type="Pfam" id="PF01699"/>
    </source>
</evidence>
<keyword evidence="2 5" id="KW-0812">Transmembrane</keyword>
<dbReference type="PANTHER" id="PTHR10846:SF8">
    <property type="entry name" value="INNER MEMBRANE PROTEIN YRBG"/>
    <property type="match status" value="1"/>
</dbReference>
<feature type="transmembrane region" description="Helical" evidence="5">
    <location>
        <begin position="284"/>
        <end position="304"/>
    </location>
</feature>
<reference evidence="7" key="1">
    <citation type="submission" date="2014-08" db="EMBL/GenBank/DDBJ databases">
        <authorList>
            <person name="Wibberg D."/>
        </authorList>
    </citation>
    <scope>NUCLEOTIDE SEQUENCE</scope>
</reference>
<dbReference type="Gene3D" id="1.20.1420.30">
    <property type="entry name" value="NCX, central ion-binding region"/>
    <property type="match status" value="2"/>
</dbReference>
<evidence type="ECO:0000256" key="4">
    <source>
        <dbReference type="ARBA" id="ARBA00023136"/>
    </source>
</evidence>
<dbReference type="EMBL" id="LN515531">
    <property type="protein sequence ID" value="CEA13249.1"/>
    <property type="molecule type" value="Genomic_DNA"/>
</dbReference>
<sequence>MLFIVALIGVLVVSLIIVIKSADVFVDSIVEIGGAMGISQIILGVTASAVGTSLPEFGSAVIASLTGATDLGVGTVIGSNIWNIAGILGISATVAGVIGTSKAGLTRDWLMTLITGFILLFFMIFGDISWPAAIIMIVAYCIYLWLLIKAQKKHSVEDSQNDENTEELLENNPKEGIEEKSKKDISKKTYAYVLIGIAGLIVGCRLLVYSASELGNIFGISEMVMGLFVLAVGTSIPELVVTLSSAMKGLHDLSLGTVLGSNTFNILIGIGVPALLMKVPVDNISLTFDAPVMLFVTVLLMALIKMGKGKLNRWGGIILMITYVSYAVIRIFVLA</sequence>
<dbReference type="KEGG" id="mfi:DSM1535_0896"/>
<dbReference type="Pfam" id="PF01699">
    <property type="entry name" value="Na_Ca_ex"/>
    <property type="match status" value="2"/>
</dbReference>
<proteinExistence type="predicted"/>
<dbReference type="GO" id="GO:0006874">
    <property type="term" value="P:intracellular calcium ion homeostasis"/>
    <property type="evidence" value="ECO:0007669"/>
    <property type="project" value="TreeGrafter"/>
</dbReference>
<dbReference type="NCBIfam" id="TIGR00367">
    <property type="entry name" value="calcium/sodium antiporter"/>
    <property type="match status" value="1"/>
</dbReference>
<accession>A0A090I2T0</accession>
<evidence type="ECO:0000256" key="1">
    <source>
        <dbReference type="ARBA" id="ARBA00004141"/>
    </source>
</evidence>
<comment type="subcellular location">
    <subcellularLocation>
        <location evidence="1">Membrane</location>
        <topology evidence="1">Multi-pass membrane protein</topology>
    </subcellularLocation>
</comment>
<feature type="transmembrane region" description="Helical" evidence="5">
    <location>
        <begin position="109"/>
        <end position="126"/>
    </location>
</feature>
<feature type="domain" description="Sodium/calcium exchanger membrane region" evidence="6">
    <location>
        <begin position="8"/>
        <end position="148"/>
    </location>
</feature>
<feature type="domain" description="Sodium/calcium exchanger membrane region" evidence="6">
    <location>
        <begin position="190"/>
        <end position="331"/>
    </location>
</feature>
<feature type="transmembrane region" description="Helical" evidence="5">
    <location>
        <begin position="217"/>
        <end position="241"/>
    </location>
</feature>
<dbReference type="InterPro" id="IPR044880">
    <property type="entry name" value="NCX_ion-bd_dom_sf"/>
</dbReference>
<keyword evidence="3 5" id="KW-1133">Transmembrane helix</keyword>
<feature type="transmembrane region" description="Helical" evidence="5">
    <location>
        <begin position="190"/>
        <end position="211"/>
    </location>
</feature>
<gene>
    <name evidence="7" type="ORF">DSM1535_0896</name>
</gene>
<dbReference type="PATRIC" id="fig|2162.9.peg.928"/>
<dbReference type="AlphaFoldDB" id="A0A090I2T0"/>
<name>A0A090I2T0_METFO</name>
<evidence type="ECO:0000256" key="3">
    <source>
        <dbReference type="ARBA" id="ARBA00022989"/>
    </source>
</evidence>
<dbReference type="GO" id="GO:0005262">
    <property type="term" value="F:calcium channel activity"/>
    <property type="evidence" value="ECO:0007669"/>
    <property type="project" value="TreeGrafter"/>
</dbReference>
<dbReference type="InterPro" id="IPR004837">
    <property type="entry name" value="NaCa_Exmemb"/>
</dbReference>
<protein>
    <submittedName>
        <fullName evidence="7">Cation antiporter</fullName>
    </submittedName>
</protein>
<dbReference type="RefSeq" id="WP_048072483.1">
    <property type="nucleotide sequence ID" value="NZ_JARVXG010000052.1"/>
</dbReference>
<dbReference type="PANTHER" id="PTHR10846">
    <property type="entry name" value="SODIUM/POTASSIUM/CALCIUM EXCHANGER"/>
    <property type="match status" value="1"/>
</dbReference>
<dbReference type="InterPro" id="IPR004481">
    <property type="entry name" value="K/Na/Ca-exchanger"/>
</dbReference>
<feature type="transmembrane region" description="Helical" evidence="5">
    <location>
        <begin position="81"/>
        <end position="100"/>
    </location>
</feature>
<organism evidence="7">
    <name type="scientific">Methanobacterium formicicum</name>
    <dbReference type="NCBI Taxonomy" id="2162"/>
    <lineage>
        <taxon>Archaea</taxon>
        <taxon>Methanobacteriati</taxon>
        <taxon>Methanobacteriota</taxon>
        <taxon>Methanomada group</taxon>
        <taxon>Methanobacteria</taxon>
        <taxon>Methanobacteriales</taxon>
        <taxon>Methanobacteriaceae</taxon>
        <taxon>Methanobacterium</taxon>
    </lineage>
</organism>
<evidence type="ECO:0000256" key="5">
    <source>
        <dbReference type="SAM" id="Phobius"/>
    </source>
</evidence>
<dbReference type="GO" id="GO:0005886">
    <property type="term" value="C:plasma membrane"/>
    <property type="evidence" value="ECO:0007669"/>
    <property type="project" value="TreeGrafter"/>
</dbReference>
<feature type="transmembrane region" description="Helical" evidence="5">
    <location>
        <begin position="253"/>
        <end position="272"/>
    </location>
</feature>